<sequence>MTNNRFCHSLLSVLMEMVAEQLSDLGAKVVINYSSSPERANEVVEGLKANGREAIAIHADISKVSDITHLFDEIMKHFGRIDILINNAGLMINKPLAEATEEDFDKRFSVNVKGTYFACQQALKHMESKGRIINFSTSVTGQMFPSYSIAKKSLSQLCGKTFFLLILNLACFR</sequence>
<dbReference type="InterPro" id="IPR002347">
    <property type="entry name" value="SDR_fam"/>
</dbReference>
<keyword evidence="2" id="KW-0560">Oxidoreductase</keyword>
<dbReference type="STRING" id="494026.PGLA_21450"/>
<evidence type="ECO:0000256" key="2">
    <source>
        <dbReference type="ARBA" id="ARBA00023002"/>
    </source>
</evidence>
<dbReference type="InterPro" id="IPR036291">
    <property type="entry name" value="NAD(P)-bd_dom_sf"/>
</dbReference>
<dbReference type="AlphaFoldDB" id="A0A168F9T9"/>
<dbReference type="GO" id="GO:0016491">
    <property type="term" value="F:oxidoreductase activity"/>
    <property type="evidence" value="ECO:0007669"/>
    <property type="project" value="UniProtKB-KW"/>
</dbReference>
<organism evidence="3 4">
    <name type="scientific">Paenibacillus glacialis</name>
    <dbReference type="NCBI Taxonomy" id="494026"/>
    <lineage>
        <taxon>Bacteria</taxon>
        <taxon>Bacillati</taxon>
        <taxon>Bacillota</taxon>
        <taxon>Bacilli</taxon>
        <taxon>Bacillales</taxon>
        <taxon>Paenibacillaceae</taxon>
        <taxon>Paenibacillus</taxon>
    </lineage>
</organism>
<evidence type="ECO:0000313" key="3">
    <source>
        <dbReference type="EMBL" id="OAB35994.1"/>
    </source>
</evidence>
<dbReference type="Gene3D" id="3.40.50.720">
    <property type="entry name" value="NAD(P)-binding Rossmann-like Domain"/>
    <property type="match status" value="1"/>
</dbReference>
<dbReference type="PRINTS" id="PR00081">
    <property type="entry name" value="GDHRDH"/>
</dbReference>
<dbReference type="Proteomes" id="UP000076967">
    <property type="component" value="Unassembled WGS sequence"/>
</dbReference>
<evidence type="ECO:0000313" key="4">
    <source>
        <dbReference type="Proteomes" id="UP000076967"/>
    </source>
</evidence>
<dbReference type="PANTHER" id="PTHR43639:SF1">
    <property type="entry name" value="SHORT-CHAIN DEHYDROGENASE_REDUCTASE FAMILY PROTEIN"/>
    <property type="match status" value="1"/>
</dbReference>
<evidence type="ECO:0000256" key="1">
    <source>
        <dbReference type="ARBA" id="ARBA00006484"/>
    </source>
</evidence>
<dbReference type="OrthoDB" id="9803333at2"/>
<comment type="caution">
    <text evidence="3">The sequence shown here is derived from an EMBL/GenBank/DDBJ whole genome shotgun (WGS) entry which is preliminary data.</text>
</comment>
<evidence type="ECO:0008006" key="5">
    <source>
        <dbReference type="Google" id="ProtNLM"/>
    </source>
</evidence>
<dbReference type="Pfam" id="PF00106">
    <property type="entry name" value="adh_short"/>
    <property type="match status" value="1"/>
</dbReference>
<gene>
    <name evidence="3" type="ORF">PGLA_21450</name>
</gene>
<proteinExistence type="inferred from homology"/>
<protein>
    <recommendedName>
        <fullName evidence="5">3-ketoacyl-ACP reductase</fullName>
    </recommendedName>
</protein>
<dbReference type="RefSeq" id="WP_068536861.1">
    <property type="nucleotide sequence ID" value="NZ_LVJH01000058.1"/>
</dbReference>
<dbReference type="PANTHER" id="PTHR43639">
    <property type="entry name" value="OXIDOREDUCTASE, SHORT-CHAIN DEHYDROGENASE/REDUCTASE FAMILY (AFU_ORTHOLOGUE AFUA_5G02870)"/>
    <property type="match status" value="1"/>
</dbReference>
<comment type="similarity">
    <text evidence="1">Belongs to the short-chain dehydrogenases/reductases (SDR) family.</text>
</comment>
<accession>A0A168F9T9</accession>
<reference evidence="3 4" key="1">
    <citation type="submission" date="2016-03" db="EMBL/GenBank/DDBJ databases">
        <title>Draft genome sequence of Paenibacillus glacialis DSM 22343.</title>
        <authorList>
            <person name="Shin S.-K."/>
            <person name="Yi H."/>
        </authorList>
    </citation>
    <scope>NUCLEOTIDE SEQUENCE [LARGE SCALE GENOMIC DNA]</scope>
    <source>
        <strain evidence="3 4">DSM 22343</strain>
    </source>
</reference>
<name>A0A168F9T9_9BACL</name>
<dbReference type="SUPFAM" id="SSF51735">
    <property type="entry name" value="NAD(P)-binding Rossmann-fold domains"/>
    <property type="match status" value="1"/>
</dbReference>
<dbReference type="EMBL" id="LVJH01000058">
    <property type="protein sequence ID" value="OAB35994.1"/>
    <property type="molecule type" value="Genomic_DNA"/>
</dbReference>
<keyword evidence="4" id="KW-1185">Reference proteome</keyword>